<dbReference type="InterPro" id="IPR028359">
    <property type="entry name" value="UDP_ManNAc/GlcNAc_DH"/>
</dbReference>
<dbReference type="NCBIfam" id="TIGR03026">
    <property type="entry name" value="NDP-sugDHase"/>
    <property type="match status" value="1"/>
</dbReference>
<dbReference type="SUPFAM" id="SSF48179">
    <property type="entry name" value="6-phosphogluconate dehydrogenase C-terminal domain-like"/>
    <property type="match status" value="1"/>
</dbReference>
<evidence type="ECO:0000256" key="1">
    <source>
        <dbReference type="ARBA" id="ARBA00006601"/>
    </source>
</evidence>
<keyword evidence="3" id="KW-0520">NAD</keyword>
<organism evidence="6 7">
    <name type="scientific">Virgibacillus halodenitrificans</name>
    <name type="common">Bacillus halodenitrificans</name>
    <dbReference type="NCBI Taxonomy" id="1482"/>
    <lineage>
        <taxon>Bacteria</taxon>
        <taxon>Bacillati</taxon>
        <taxon>Bacillota</taxon>
        <taxon>Bacilli</taxon>
        <taxon>Bacillales</taxon>
        <taxon>Bacillaceae</taxon>
        <taxon>Virgibacillus</taxon>
    </lineage>
</organism>
<dbReference type="KEGG" id="vhl:BME96_16105"/>
<keyword evidence="2" id="KW-0560">Oxidoreductase</keyword>
<dbReference type="InterPro" id="IPR008927">
    <property type="entry name" value="6-PGluconate_DH-like_C_sf"/>
</dbReference>
<dbReference type="Pfam" id="PF03720">
    <property type="entry name" value="UDPG_MGDP_dh_C"/>
    <property type="match status" value="1"/>
</dbReference>
<dbReference type="EMBL" id="CP017962">
    <property type="protein sequence ID" value="APC49621.1"/>
    <property type="molecule type" value="Genomic_DNA"/>
</dbReference>
<evidence type="ECO:0000256" key="2">
    <source>
        <dbReference type="ARBA" id="ARBA00023002"/>
    </source>
</evidence>
<dbReference type="GO" id="GO:0016616">
    <property type="term" value="F:oxidoreductase activity, acting on the CH-OH group of donors, NAD or NADP as acceptor"/>
    <property type="evidence" value="ECO:0007669"/>
    <property type="project" value="InterPro"/>
</dbReference>
<dbReference type="GO" id="GO:0016628">
    <property type="term" value="F:oxidoreductase activity, acting on the CH-CH group of donors, NAD or NADP as acceptor"/>
    <property type="evidence" value="ECO:0007669"/>
    <property type="project" value="InterPro"/>
</dbReference>
<comment type="similarity">
    <text evidence="1 4">Belongs to the UDP-glucose/GDP-mannose dehydrogenase family.</text>
</comment>
<dbReference type="RefSeq" id="WP_071649626.1">
    <property type="nucleotide sequence ID" value="NZ_CP017962.1"/>
</dbReference>
<evidence type="ECO:0000256" key="4">
    <source>
        <dbReference type="PIRNR" id="PIRNR000124"/>
    </source>
</evidence>
<dbReference type="InterPro" id="IPR001732">
    <property type="entry name" value="UDP-Glc/GDP-Man_DH_N"/>
</dbReference>
<dbReference type="SUPFAM" id="SSF51735">
    <property type="entry name" value="NAD(P)-binding Rossmann-fold domains"/>
    <property type="match status" value="1"/>
</dbReference>
<dbReference type="InterPro" id="IPR014026">
    <property type="entry name" value="UDP-Glc/GDP-Man_DH_dimer"/>
</dbReference>
<evidence type="ECO:0000256" key="3">
    <source>
        <dbReference type="ARBA" id="ARBA00023027"/>
    </source>
</evidence>
<dbReference type="Proteomes" id="UP000182945">
    <property type="component" value="Chromosome"/>
</dbReference>
<dbReference type="Pfam" id="PF03721">
    <property type="entry name" value="UDPG_MGDP_dh_N"/>
    <property type="match status" value="1"/>
</dbReference>
<evidence type="ECO:0000313" key="7">
    <source>
        <dbReference type="Proteomes" id="UP000182945"/>
    </source>
</evidence>
<proteinExistence type="inferred from homology"/>
<protein>
    <submittedName>
        <fullName evidence="6">UDP-N-acetyl-D-galactosamine dehydrogenase</fullName>
    </submittedName>
</protein>
<dbReference type="PANTHER" id="PTHR43491:SF2">
    <property type="entry name" value="UDP-N-ACETYL-D-MANNOSAMINE DEHYDROGENASE"/>
    <property type="match status" value="1"/>
</dbReference>
<accession>A0AAC9J1D3</accession>
<dbReference type="GeneID" id="71515937"/>
<evidence type="ECO:0000259" key="5">
    <source>
        <dbReference type="SMART" id="SM00984"/>
    </source>
</evidence>
<reference evidence="6 7" key="1">
    <citation type="submission" date="2016-11" db="EMBL/GenBank/DDBJ databases">
        <title>Complete genome sequencing of Virgibacillus halodenitrificans PDB-F2.</title>
        <authorList>
            <person name="Sun Z."/>
            <person name="Zhou Y."/>
            <person name="Li H."/>
        </authorList>
    </citation>
    <scope>NUCLEOTIDE SEQUENCE [LARGE SCALE GENOMIC DNA]</scope>
    <source>
        <strain evidence="6 7">PDB-F2</strain>
    </source>
</reference>
<dbReference type="InterPro" id="IPR014027">
    <property type="entry name" value="UDP-Glc/GDP-Man_DH_C"/>
</dbReference>
<dbReference type="GO" id="GO:0000271">
    <property type="term" value="P:polysaccharide biosynthetic process"/>
    <property type="evidence" value="ECO:0007669"/>
    <property type="project" value="InterPro"/>
</dbReference>
<dbReference type="PIRSF" id="PIRSF000124">
    <property type="entry name" value="UDPglc_GDPman_dh"/>
    <property type="match status" value="1"/>
</dbReference>
<dbReference type="Gene3D" id="3.40.50.720">
    <property type="entry name" value="NAD(P)-binding Rossmann-like Domain"/>
    <property type="match status" value="2"/>
</dbReference>
<dbReference type="InterPro" id="IPR036291">
    <property type="entry name" value="NAD(P)-bd_dom_sf"/>
</dbReference>
<dbReference type="GO" id="GO:0051287">
    <property type="term" value="F:NAD binding"/>
    <property type="evidence" value="ECO:0007669"/>
    <property type="project" value="InterPro"/>
</dbReference>
<dbReference type="Pfam" id="PF00984">
    <property type="entry name" value="UDPG_MGDP_dh"/>
    <property type="match status" value="1"/>
</dbReference>
<dbReference type="InterPro" id="IPR017476">
    <property type="entry name" value="UDP-Glc/GDP-Man"/>
</dbReference>
<dbReference type="AlphaFoldDB" id="A0AAC9J1D3"/>
<sequence length="473" mass="52656">MNLYENIVNKQEKVSVVGLGYVGMPIAVAFSQQIEVVGFDINQRKVESYLAGIDVTNEVGDEVLKKSKVHFTSNEKELRDCKFHIVAVPTPVSTDKTPDLSPIISACKTVGRNLEKGSVVVFESTVYPGVTEDICVPILEEESGLKCGVDFKVGYSPERINPGDKVNRLETITKVVSGMDEETLEIVAKVYELVIEAGVYRAESIKVAEASKVIENAQRDINIAFMNELSIVFNKMSIDTSAVLEAAGTKWNFLKFTPGLVGGHCIGVDPYYFIYKAEELGYHSQIIASGRRINDDMGKFIAENIVKKLIQANKLVKGSNVAIMGITFKENTPDSRNTKVIDIIKELEGYGINITVVDPIADEEEVWNHYGIKLKKMEDVINMDAVVFAVPHEEFSIMHLANIKKHYKQYENHNIVALNEVAATQESGLENILVASNELFENASEQLPYVLIDIKGIFSRKDAEKLGYLYWSL</sequence>
<gene>
    <name evidence="6" type="ORF">BME96_16105</name>
</gene>
<dbReference type="SUPFAM" id="SSF52413">
    <property type="entry name" value="UDP-glucose/GDP-mannose dehydrogenase C-terminal domain"/>
    <property type="match status" value="1"/>
</dbReference>
<name>A0AAC9J1D3_VIRHA</name>
<evidence type="ECO:0000313" key="6">
    <source>
        <dbReference type="EMBL" id="APC49621.1"/>
    </source>
</evidence>
<dbReference type="PANTHER" id="PTHR43491">
    <property type="entry name" value="UDP-N-ACETYL-D-MANNOSAMINE DEHYDROGENASE"/>
    <property type="match status" value="1"/>
</dbReference>
<feature type="domain" description="UDP-glucose/GDP-mannose dehydrogenase C-terminal" evidence="5">
    <location>
        <begin position="322"/>
        <end position="412"/>
    </location>
</feature>
<dbReference type="SMART" id="SM00984">
    <property type="entry name" value="UDPG_MGDP_dh_C"/>
    <property type="match status" value="1"/>
</dbReference>
<dbReference type="InterPro" id="IPR036220">
    <property type="entry name" value="UDP-Glc/GDP-Man_DH_C_sf"/>
</dbReference>
<dbReference type="PIRSF" id="PIRSF500136">
    <property type="entry name" value="UDP_ManNAc_DH"/>
    <property type="match status" value="1"/>
</dbReference>